<dbReference type="AlphaFoldDB" id="A0A9P6PE50"/>
<protein>
    <submittedName>
        <fullName evidence="1">Uncharacterized protein</fullName>
    </submittedName>
</protein>
<gene>
    <name evidence="1" type="ORF">BG011_003212</name>
</gene>
<dbReference type="OrthoDB" id="2389029at2759"/>
<accession>A0A9P6PE50</accession>
<name>A0A9P6PE50_9FUNG</name>
<reference evidence="1" key="1">
    <citation type="journal article" date="2020" name="Fungal Divers.">
        <title>Resolving the Mortierellaceae phylogeny through synthesis of multi-gene phylogenetics and phylogenomics.</title>
        <authorList>
            <person name="Vandepol N."/>
            <person name="Liber J."/>
            <person name="Desiro A."/>
            <person name="Na H."/>
            <person name="Kennedy M."/>
            <person name="Barry K."/>
            <person name="Grigoriev I.V."/>
            <person name="Miller A.N."/>
            <person name="O'Donnell K."/>
            <person name="Stajich J.E."/>
            <person name="Bonito G."/>
        </authorList>
    </citation>
    <scope>NUCLEOTIDE SEQUENCE</scope>
    <source>
        <strain evidence="1">KOD948</strain>
    </source>
</reference>
<sequence length="219" mass="25164">MRAMRPGRIESCLIHSLKESFPRMNDQDRSLLSGHLLETMQTMARVHTDLLREGLLATNLYIARTFGTFPAIDGDRGREHGDKRMEHFNSILLKGKRDSFFQRLIRRLIKWGSDDSDIKKASSPELVASDKAFQEYLQITSQRQEPPFRLKDRDVCHNSFLSQCARTLSDMVGGHVYKFPLELKKRVFLHNPSWASSENGKAILDSIDNTTGRSQEHDC</sequence>
<comment type="caution">
    <text evidence="1">The sequence shown here is derived from an EMBL/GenBank/DDBJ whole genome shotgun (WGS) entry which is preliminary data.</text>
</comment>
<organism evidence="1 2">
    <name type="scientific">Mortierella polycephala</name>
    <dbReference type="NCBI Taxonomy" id="41804"/>
    <lineage>
        <taxon>Eukaryota</taxon>
        <taxon>Fungi</taxon>
        <taxon>Fungi incertae sedis</taxon>
        <taxon>Mucoromycota</taxon>
        <taxon>Mortierellomycotina</taxon>
        <taxon>Mortierellomycetes</taxon>
        <taxon>Mortierellales</taxon>
        <taxon>Mortierellaceae</taxon>
        <taxon>Mortierella</taxon>
    </lineage>
</organism>
<evidence type="ECO:0000313" key="1">
    <source>
        <dbReference type="EMBL" id="KAG0243003.1"/>
    </source>
</evidence>
<proteinExistence type="predicted"/>
<dbReference type="Proteomes" id="UP000726737">
    <property type="component" value="Unassembled WGS sequence"/>
</dbReference>
<feature type="non-terminal residue" evidence="1">
    <location>
        <position position="1"/>
    </location>
</feature>
<evidence type="ECO:0000313" key="2">
    <source>
        <dbReference type="Proteomes" id="UP000726737"/>
    </source>
</evidence>
<keyword evidence="2" id="KW-1185">Reference proteome</keyword>
<dbReference type="EMBL" id="JAAAJA010002143">
    <property type="protein sequence ID" value="KAG0243003.1"/>
    <property type="molecule type" value="Genomic_DNA"/>
</dbReference>